<comment type="subcellular location">
    <subcellularLocation>
        <location evidence="1">Membrane</location>
        <topology evidence="1">Single-pass membrane protein</topology>
    </subcellularLocation>
</comment>
<evidence type="ECO:0000256" key="20">
    <source>
        <dbReference type="SAM" id="SignalP"/>
    </source>
</evidence>
<feature type="binding site" evidence="18">
    <location>
        <position position="599"/>
    </location>
    <ligand>
        <name>ATP</name>
        <dbReference type="ChEBI" id="CHEBI:30616"/>
    </ligand>
</feature>
<dbReference type="EC" id="2.7.11.1" evidence="2"/>
<dbReference type="GO" id="GO:0005524">
    <property type="term" value="F:ATP binding"/>
    <property type="evidence" value="ECO:0007669"/>
    <property type="project" value="UniProtKB-UniRule"/>
</dbReference>
<dbReference type="Gene3D" id="3.30.200.20">
    <property type="entry name" value="Phosphorylase Kinase, domain 1"/>
    <property type="match status" value="1"/>
</dbReference>
<dbReference type="Pfam" id="PF13855">
    <property type="entry name" value="LRR_8"/>
    <property type="match status" value="1"/>
</dbReference>
<keyword evidence="7 19" id="KW-0812">Transmembrane</keyword>
<dbReference type="PRINTS" id="PR00019">
    <property type="entry name" value="LEURICHRPT"/>
</dbReference>
<evidence type="ECO:0000256" key="7">
    <source>
        <dbReference type="ARBA" id="ARBA00022692"/>
    </source>
</evidence>
<sequence>MEMFKQILLPFFGVFALTVLVCAQDQSGFISLDCGLPRDENYTEATTTINYISDANYIETGSGKSILTEYKVAKQQQMWWSVRSFPEGIRNCYRLNLTRGAKYLIRAYFMYGNYDDANKVPSFDVYIGPNFWETLNFENASTVNILEIIHVLPSDYLHFCLVNTNKGTPFISALESRLLKNTTYKTQSGSLELYKRLDIGSTTNRTYRYKDDVYDRIWRPFNFSNSIQLSTSDTIDANGSNIYEPAPIAMQTAATPKKDSQPLNFFLNPAVSSTQYYIYMHFAEVEELQANQFREFKISLNGQHWYGPFSPRYLSTTTVFTPVGLNAGLKNNFSIYKTENSTLPPILNAVEIYTLKEFLQLQTEEQDVDAITNIKATYGLKKNWQGDPCLPQTFLWDGLSCSNNSNDQPRITSLNLSSSGLSGGIAEYLSNLTMLESLDLSNNSLSGPVPKFLSQLSSLKVLNLERNKLTGLIPAALLDRQNNGSLSLSYDGNPGLCSSNPCKKKKNSRVVIAVVASVVAFVVILAALIVLWVLKRRKQQAVKMYPKSSKMYESMEQNKQQFTYSNVLKMTNNFERVLGKGGFGTVYYGRLDDTEVAVKMLSQSSAQGFKQFQSEVKLLMRVHHKDLTTLIGFCEEGTNLALIYEYMVNGNLGEHLLDNDKDILNWETRLRMAVEAAQGLEYLHHGCKPPIIHRDVKSTNILLNDKFQAKLADFGLSRTFSVEGDTHVSTVVAGTPGYLDPEYYMSNRLTEKSDVYSFGVVLLELITGKPIILKSLDNSNSHISQWVSFNLAKGDIRSTVDPRMKGDFNINSVWKAVEIAMACVSQTSSRRPTMNHVVMELNECLATETARRKENANEFETGDSVEMMTVNPHNDVSPLAR</sequence>
<evidence type="ECO:0000256" key="11">
    <source>
        <dbReference type="ARBA" id="ARBA00022777"/>
    </source>
</evidence>
<comment type="caution">
    <text evidence="22">The sequence shown here is derived from an EMBL/GenBank/DDBJ whole genome shotgun (WGS) entry which is preliminary data.</text>
</comment>
<keyword evidence="9" id="KW-0677">Repeat</keyword>
<dbReference type="InterPro" id="IPR001611">
    <property type="entry name" value="Leu-rich_rpt"/>
</dbReference>
<keyword evidence="15" id="KW-0675">Receptor</keyword>
<keyword evidence="23" id="KW-1185">Reference proteome</keyword>
<keyword evidence="6" id="KW-0808">Transferase</keyword>
<comment type="catalytic activity">
    <reaction evidence="16">
        <text>L-threonyl-[protein] + ATP = O-phospho-L-threonyl-[protein] + ADP + H(+)</text>
        <dbReference type="Rhea" id="RHEA:46608"/>
        <dbReference type="Rhea" id="RHEA-COMP:11060"/>
        <dbReference type="Rhea" id="RHEA-COMP:11605"/>
        <dbReference type="ChEBI" id="CHEBI:15378"/>
        <dbReference type="ChEBI" id="CHEBI:30013"/>
        <dbReference type="ChEBI" id="CHEBI:30616"/>
        <dbReference type="ChEBI" id="CHEBI:61977"/>
        <dbReference type="ChEBI" id="CHEBI:456216"/>
        <dbReference type="EC" id="2.7.11.1"/>
    </reaction>
</comment>
<dbReference type="Proteomes" id="UP001168877">
    <property type="component" value="Unassembled WGS sequence"/>
</dbReference>
<keyword evidence="13 19" id="KW-1133">Transmembrane helix</keyword>
<dbReference type="InterPro" id="IPR008271">
    <property type="entry name" value="Ser/Thr_kinase_AS"/>
</dbReference>
<evidence type="ECO:0000256" key="6">
    <source>
        <dbReference type="ARBA" id="ARBA00022679"/>
    </source>
</evidence>
<evidence type="ECO:0000313" key="23">
    <source>
        <dbReference type="Proteomes" id="UP001168877"/>
    </source>
</evidence>
<reference evidence="22" key="1">
    <citation type="journal article" date="2022" name="Plant J.">
        <title>Strategies of tolerance reflected in two North American maple genomes.</title>
        <authorList>
            <person name="McEvoy S.L."/>
            <person name="Sezen U.U."/>
            <person name="Trouern-Trend A."/>
            <person name="McMahon S.M."/>
            <person name="Schaberg P.G."/>
            <person name="Yang J."/>
            <person name="Wegrzyn J.L."/>
            <person name="Swenson N.G."/>
        </authorList>
    </citation>
    <scope>NUCLEOTIDE SEQUENCE</scope>
    <source>
        <strain evidence="22">NS2018</strain>
    </source>
</reference>
<evidence type="ECO:0000256" key="13">
    <source>
        <dbReference type="ARBA" id="ARBA00022989"/>
    </source>
</evidence>
<evidence type="ECO:0000256" key="1">
    <source>
        <dbReference type="ARBA" id="ARBA00004167"/>
    </source>
</evidence>
<evidence type="ECO:0000256" key="9">
    <source>
        <dbReference type="ARBA" id="ARBA00022737"/>
    </source>
</evidence>
<dbReference type="FunFam" id="1.10.510.10:FF:000146">
    <property type="entry name" value="LRR receptor-like serine/threonine-protein kinase IOS1"/>
    <property type="match status" value="1"/>
</dbReference>
<dbReference type="PANTHER" id="PTHR45631">
    <property type="entry name" value="OS07G0107800 PROTEIN-RELATED"/>
    <property type="match status" value="1"/>
</dbReference>
<feature type="domain" description="Protein kinase" evidence="21">
    <location>
        <begin position="572"/>
        <end position="845"/>
    </location>
</feature>
<evidence type="ECO:0000256" key="2">
    <source>
        <dbReference type="ARBA" id="ARBA00012513"/>
    </source>
</evidence>
<organism evidence="22 23">
    <name type="scientific">Acer saccharum</name>
    <name type="common">Sugar maple</name>
    <dbReference type="NCBI Taxonomy" id="4024"/>
    <lineage>
        <taxon>Eukaryota</taxon>
        <taxon>Viridiplantae</taxon>
        <taxon>Streptophyta</taxon>
        <taxon>Embryophyta</taxon>
        <taxon>Tracheophyta</taxon>
        <taxon>Spermatophyta</taxon>
        <taxon>Magnoliopsida</taxon>
        <taxon>eudicotyledons</taxon>
        <taxon>Gunneridae</taxon>
        <taxon>Pentapetalae</taxon>
        <taxon>rosids</taxon>
        <taxon>malvids</taxon>
        <taxon>Sapindales</taxon>
        <taxon>Sapindaceae</taxon>
        <taxon>Hippocastanoideae</taxon>
        <taxon>Acereae</taxon>
        <taxon>Acer</taxon>
    </lineage>
</organism>
<dbReference type="GO" id="GO:0004674">
    <property type="term" value="F:protein serine/threonine kinase activity"/>
    <property type="evidence" value="ECO:0007669"/>
    <property type="project" value="UniProtKB-KW"/>
</dbReference>
<evidence type="ECO:0000256" key="3">
    <source>
        <dbReference type="ARBA" id="ARBA00022527"/>
    </source>
</evidence>
<dbReference type="GO" id="GO:0016020">
    <property type="term" value="C:membrane"/>
    <property type="evidence" value="ECO:0007669"/>
    <property type="project" value="UniProtKB-SubCell"/>
</dbReference>
<evidence type="ECO:0000256" key="16">
    <source>
        <dbReference type="ARBA" id="ARBA00047899"/>
    </source>
</evidence>
<evidence type="ECO:0000256" key="18">
    <source>
        <dbReference type="PROSITE-ProRule" id="PRU10141"/>
    </source>
</evidence>
<dbReference type="InterPro" id="IPR001245">
    <property type="entry name" value="Ser-Thr/Tyr_kinase_cat_dom"/>
</dbReference>
<accession>A0AA39VY53</accession>
<comment type="catalytic activity">
    <reaction evidence="17">
        <text>L-seryl-[protein] + ATP = O-phospho-L-seryl-[protein] + ADP + H(+)</text>
        <dbReference type="Rhea" id="RHEA:17989"/>
        <dbReference type="Rhea" id="RHEA-COMP:9863"/>
        <dbReference type="Rhea" id="RHEA-COMP:11604"/>
        <dbReference type="ChEBI" id="CHEBI:15378"/>
        <dbReference type="ChEBI" id="CHEBI:29999"/>
        <dbReference type="ChEBI" id="CHEBI:30616"/>
        <dbReference type="ChEBI" id="CHEBI:83421"/>
        <dbReference type="ChEBI" id="CHEBI:456216"/>
        <dbReference type="EC" id="2.7.11.1"/>
    </reaction>
</comment>
<evidence type="ECO:0000256" key="19">
    <source>
        <dbReference type="SAM" id="Phobius"/>
    </source>
</evidence>
<protein>
    <recommendedName>
        <fullName evidence="2">non-specific serine/threonine protein kinase</fullName>
        <ecNumber evidence="2">2.7.11.1</ecNumber>
    </recommendedName>
</protein>
<dbReference type="PROSITE" id="PS00107">
    <property type="entry name" value="PROTEIN_KINASE_ATP"/>
    <property type="match status" value="1"/>
</dbReference>
<feature type="transmembrane region" description="Helical" evidence="19">
    <location>
        <begin position="510"/>
        <end position="534"/>
    </location>
</feature>
<dbReference type="InterPro" id="IPR017441">
    <property type="entry name" value="Protein_kinase_ATP_BS"/>
</dbReference>
<dbReference type="PROSITE" id="PS50011">
    <property type="entry name" value="PROTEIN_KINASE_DOM"/>
    <property type="match status" value="1"/>
</dbReference>
<evidence type="ECO:0000256" key="15">
    <source>
        <dbReference type="ARBA" id="ARBA00023170"/>
    </source>
</evidence>
<dbReference type="PANTHER" id="PTHR45631:SF202">
    <property type="entry name" value="SENESCENCE-INDUCED RECEPTOR-LIKE SERINE_THREONINE-PROTEIN KINASE"/>
    <property type="match status" value="1"/>
</dbReference>
<keyword evidence="12 18" id="KW-0067">ATP-binding</keyword>
<evidence type="ECO:0000259" key="21">
    <source>
        <dbReference type="PROSITE" id="PS50011"/>
    </source>
</evidence>
<dbReference type="EMBL" id="JAUESC010000004">
    <property type="protein sequence ID" value="KAK0596635.1"/>
    <property type="molecule type" value="Genomic_DNA"/>
</dbReference>
<name>A0AA39VY53_ACESA</name>
<keyword evidence="3" id="KW-0723">Serine/threonine-protein kinase</keyword>
<evidence type="ECO:0000313" key="22">
    <source>
        <dbReference type="EMBL" id="KAK0596635.1"/>
    </source>
</evidence>
<evidence type="ECO:0000256" key="5">
    <source>
        <dbReference type="ARBA" id="ARBA00022614"/>
    </source>
</evidence>
<dbReference type="SUPFAM" id="SSF52058">
    <property type="entry name" value="L domain-like"/>
    <property type="match status" value="1"/>
</dbReference>
<gene>
    <name evidence="22" type="ORF">LWI29_017586</name>
</gene>
<evidence type="ECO:0000256" key="17">
    <source>
        <dbReference type="ARBA" id="ARBA00048679"/>
    </source>
</evidence>
<dbReference type="InterPro" id="IPR032675">
    <property type="entry name" value="LRR_dom_sf"/>
</dbReference>
<dbReference type="Gene3D" id="1.10.510.10">
    <property type="entry name" value="Transferase(Phosphotransferase) domain 1"/>
    <property type="match status" value="1"/>
</dbReference>
<evidence type="ECO:0000256" key="12">
    <source>
        <dbReference type="ARBA" id="ARBA00022840"/>
    </source>
</evidence>
<feature type="signal peptide" evidence="20">
    <location>
        <begin position="1"/>
        <end position="23"/>
    </location>
</feature>
<dbReference type="SMART" id="SM00220">
    <property type="entry name" value="S_TKc"/>
    <property type="match status" value="1"/>
</dbReference>
<keyword evidence="14 19" id="KW-0472">Membrane</keyword>
<feature type="chain" id="PRO_5041264442" description="non-specific serine/threonine protein kinase" evidence="20">
    <location>
        <begin position="24"/>
        <end position="881"/>
    </location>
</feature>
<dbReference type="InterPro" id="IPR011009">
    <property type="entry name" value="Kinase-like_dom_sf"/>
</dbReference>
<keyword evidence="11" id="KW-0418">Kinase</keyword>
<keyword evidence="5" id="KW-0433">Leucine-rich repeat</keyword>
<dbReference type="Pfam" id="PF12819">
    <property type="entry name" value="Malectin_like"/>
    <property type="match status" value="1"/>
</dbReference>
<dbReference type="AlphaFoldDB" id="A0AA39VY53"/>
<evidence type="ECO:0000256" key="10">
    <source>
        <dbReference type="ARBA" id="ARBA00022741"/>
    </source>
</evidence>
<evidence type="ECO:0000256" key="4">
    <source>
        <dbReference type="ARBA" id="ARBA00022553"/>
    </source>
</evidence>
<keyword evidence="8 20" id="KW-0732">Signal</keyword>
<keyword evidence="4" id="KW-0597">Phosphoprotein</keyword>
<dbReference type="SUPFAM" id="SSF56112">
    <property type="entry name" value="Protein kinase-like (PK-like)"/>
    <property type="match status" value="1"/>
</dbReference>
<keyword evidence="10 18" id="KW-0547">Nucleotide-binding</keyword>
<dbReference type="PROSITE" id="PS00108">
    <property type="entry name" value="PROTEIN_KINASE_ST"/>
    <property type="match status" value="1"/>
</dbReference>
<evidence type="ECO:0000256" key="14">
    <source>
        <dbReference type="ARBA" id="ARBA00023136"/>
    </source>
</evidence>
<dbReference type="Pfam" id="PF07714">
    <property type="entry name" value="PK_Tyr_Ser-Thr"/>
    <property type="match status" value="1"/>
</dbReference>
<proteinExistence type="predicted"/>
<dbReference type="InterPro" id="IPR024788">
    <property type="entry name" value="Malectin-like_Carb-bd_dom"/>
</dbReference>
<dbReference type="Gene3D" id="3.80.10.10">
    <property type="entry name" value="Ribonuclease Inhibitor"/>
    <property type="match status" value="1"/>
</dbReference>
<dbReference type="InterPro" id="IPR000719">
    <property type="entry name" value="Prot_kinase_dom"/>
</dbReference>
<reference evidence="22" key="2">
    <citation type="submission" date="2023-06" db="EMBL/GenBank/DDBJ databases">
        <authorList>
            <person name="Swenson N.G."/>
            <person name="Wegrzyn J.L."/>
            <person name="Mcevoy S.L."/>
        </authorList>
    </citation>
    <scope>NUCLEOTIDE SEQUENCE</scope>
    <source>
        <strain evidence="22">NS2018</strain>
        <tissue evidence="22">Leaf</tissue>
    </source>
</reference>
<dbReference type="FunFam" id="3.30.200.20:FF:000394">
    <property type="entry name" value="Leucine-rich repeat receptor-like protein kinase"/>
    <property type="match status" value="1"/>
</dbReference>
<dbReference type="FunFam" id="3.80.10.10:FF:000129">
    <property type="entry name" value="Leucine-rich repeat receptor-like kinase"/>
    <property type="match status" value="1"/>
</dbReference>
<dbReference type="CDD" id="cd14066">
    <property type="entry name" value="STKc_IRAK"/>
    <property type="match status" value="1"/>
</dbReference>
<evidence type="ECO:0000256" key="8">
    <source>
        <dbReference type="ARBA" id="ARBA00022729"/>
    </source>
</evidence>